<evidence type="ECO:0000256" key="3">
    <source>
        <dbReference type="ARBA" id="ARBA00008178"/>
    </source>
</evidence>
<dbReference type="OrthoDB" id="9801785at2"/>
<dbReference type="EC" id="4.2.1.46" evidence="4 8"/>
<name>A0A4R4PMB7_9ACTN</name>
<keyword evidence="11" id="KW-1185">Reference proteome</keyword>
<organism evidence="10 11">
    <name type="scientific">Kribbella albertanoniae</name>
    <dbReference type="NCBI Taxonomy" id="1266829"/>
    <lineage>
        <taxon>Bacteria</taxon>
        <taxon>Bacillati</taxon>
        <taxon>Actinomycetota</taxon>
        <taxon>Actinomycetes</taxon>
        <taxon>Propionibacteriales</taxon>
        <taxon>Kribbellaceae</taxon>
        <taxon>Kribbella</taxon>
    </lineage>
</organism>
<dbReference type="Proteomes" id="UP000295075">
    <property type="component" value="Unassembled WGS sequence"/>
</dbReference>
<dbReference type="RefSeq" id="WP_132411951.1">
    <property type="nucleotide sequence ID" value="NZ_SMKA01000167.1"/>
</dbReference>
<evidence type="ECO:0000313" key="10">
    <source>
        <dbReference type="EMBL" id="TDC23301.1"/>
    </source>
</evidence>
<dbReference type="EMBL" id="SMKA01000167">
    <property type="protein sequence ID" value="TDC23301.1"/>
    <property type="molecule type" value="Genomic_DNA"/>
</dbReference>
<evidence type="ECO:0000256" key="4">
    <source>
        <dbReference type="ARBA" id="ARBA00011990"/>
    </source>
</evidence>
<evidence type="ECO:0000313" key="11">
    <source>
        <dbReference type="Proteomes" id="UP000295075"/>
    </source>
</evidence>
<comment type="cofactor">
    <cofactor evidence="2 8">
        <name>NAD(+)</name>
        <dbReference type="ChEBI" id="CHEBI:57540"/>
    </cofactor>
</comment>
<evidence type="ECO:0000256" key="8">
    <source>
        <dbReference type="RuleBase" id="RU004473"/>
    </source>
</evidence>
<dbReference type="SUPFAM" id="SSF51735">
    <property type="entry name" value="NAD(P)-binding Rossmann-fold domains"/>
    <property type="match status" value="1"/>
</dbReference>
<comment type="similarity">
    <text evidence="3 8">Belongs to the NAD(P)-dependent epimerase/dehydratase family. dTDP-glucose dehydratase subfamily.</text>
</comment>
<keyword evidence="7 8" id="KW-0456">Lyase</keyword>
<dbReference type="InterPro" id="IPR005888">
    <property type="entry name" value="dTDP_Gluc_deHydtase"/>
</dbReference>
<sequence length="337" mass="37087">MDRVLVTGGAGFIGANFVQSAVSTYGRITVLDALTYAGDVRNLAPVADDIEFVEGDIADASLVDRLVGQTDVIVHFAAESHVDNSLGDPAPFIRTNVVGTFNLLEAVRRYDVRLHHISTDEVFGALPLDTGTRFTEETRYDPSSPYSASKASSDHLVRAWTRSYGIAATISNCANNYGPYQHVEKLIPRHITSVLTGRRPKVYGAGANVREWTHVDDHNTAVQLILQSGRLGDTYLIGSGQERSNKQVTETILRLLGQPADAYDLVPDRPGHDLRYATDSTKLRTELAWTPQYNDFESGLADTITWYRDHEPWWQAAKATTEARYAANPPTAVPKNG</sequence>
<dbReference type="AlphaFoldDB" id="A0A4R4PMB7"/>
<dbReference type="Gene3D" id="3.90.25.10">
    <property type="entry name" value="UDP-galactose 4-epimerase, domain 1"/>
    <property type="match status" value="1"/>
</dbReference>
<evidence type="ECO:0000256" key="1">
    <source>
        <dbReference type="ARBA" id="ARBA00001539"/>
    </source>
</evidence>
<evidence type="ECO:0000256" key="2">
    <source>
        <dbReference type="ARBA" id="ARBA00001911"/>
    </source>
</evidence>
<keyword evidence="6" id="KW-0520">NAD</keyword>
<evidence type="ECO:0000256" key="7">
    <source>
        <dbReference type="ARBA" id="ARBA00023239"/>
    </source>
</evidence>
<dbReference type="CDD" id="cd05246">
    <property type="entry name" value="dTDP_GD_SDR_e"/>
    <property type="match status" value="1"/>
</dbReference>
<dbReference type="GO" id="GO:0008460">
    <property type="term" value="F:dTDP-glucose 4,6-dehydratase activity"/>
    <property type="evidence" value="ECO:0007669"/>
    <property type="project" value="UniProtKB-EC"/>
</dbReference>
<dbReference type="Pfam" id="PF16363">
    <property type="entry name" value="GDP_Man_Dehyd"/>
    <property type="match status" value="1"/>
</dbReference>
<comment type="caution">
    <text evidence="10">The sequence shown here is derived from an EMBL/GenBank/DDBJ whole genome shotgun (WGS) entry which is preliminary data.</text>
</comment>
<gene>
    <name evidence="10" type="primary">rfbB</name>
    <name evidence="10" type="ORF">E1261_28700</name>
</gene>
<proteinExistence type="inferred from homology"/>
<dbReference type="NCBIfam" id="TIGR01181">
    <property type="entry name" value="dTDP_gluc_dehyt"/>
    <property type="match status" value="1"/>
</dbReference>
<evidence type="ECO:0000259" key="9">
    <source>
        <dbReference type="Pfam" id="PF16363"/>
    </source>
</evidence>
<protein>
    <recommendedName>
        <fullName evidence="5 8">dTDP-glucose 4,6-dehydratase</fullName>
        <ecNumber evidence="4 8">4.2.1.46</ecNumber>
    </recommendedName>
</protein>
<feature type="domain" description="NAD(P)-binding" evidence="9">
    <location>
        <begin position="5"/>
        <end position="302"/>
    </location>
</feature>
<evidence type="ECO:0000256" key="5">
    <source>
        <dbReference type="ARBA" id="ARBA00016977"/>
    </source>
</evidence>
<dbReference type="InterPro" id="IPR016040">
    <property type="entry name" value="NAD(P)-bd_dom"/>
</dbReference>
<dbReference type="Gene3D" id="3.40.50.720">
    <property type="entry name" value="NAD(P)-binding Rossmann-like Domain"/>
    <property type="match status" value="1"/>
</dbReference>
<accession>A0A4R4PMB7</accession>
<comment type="catalytic activity">
    <reaction evidence="1 8">
        <text>dTDP-alpha-D-glucose = dTDP-4-dehydro-6-deoxy-alpha-D-glucose + H2O</text>
        <dbReference type="Rhea" id="RHEA:17221"/>
        <dbReference type="ChEBI" id="CHEBI:15377"/>
        <dbReference type="ChEBI" id="CHEBI:57477"/>
        <dbReference type="ChEBI" id="CHEBI:57649"/>
        <dbReference type="EC" id="4.2.1.46"/>
    </reaction>
</comment>
<dbReference type="InterPro" id="IPR036291">
    <property type="entry name" value="NAD(P)-bd_dom_sf"/>
</dbReference>
<dbReference type="GO" id="GO:0009225">
    <property type="term" value="P:nucleotide-sugar metabolic process"/>
    <property type="evidence" value="ECO:0007669"/>
    <property type="project" value="InterPro"/>
</dbReference>
<dbReference type="PANTHER" id="PTHR43000">
    <property type="entry name" value="DTDP-D-GLUCOSE 4,6-DEHYDRATASE-RELATED"/>
    <property type="match status" value="1"/>
</dbReference>
<evidence type="ECO:0000256" key="6">
    <source>
        <dbReference type="ARBA" id="ARBA00023027"/>
    </source>
</evidence>
<reference evidence="10 11" key="1">
    <citation type="submission" date="2019-03" db="EMBL/GenBank/DDBJ databases">
        <title>Draft genome sequences of novel Actinobacteria.</title>
        <authorList>
            <person name="Sahin N."/>
            <person name="Ay H."/>
            <person name="Saygin H."/>
        </authorList>
    </citation>
    <scope>NUCLEOTIDE SEQUENCE [LARGE SCALE GENOMIC DNA]</scope>
    <source>
        <strain evidence="10 11">JCM 30547</strain>
    </source>
</reference>